<feature type="compositionally biased region" description="Basic and acidic residues" evidence="2">
    <location>
        <begin position="61"/>
        <end position="70"/>
    </location>
</feature>
<gene>
    <name evidence="3" type="ORF">GV64_20965</name>
</gene>
<feature type="region of interest" description="Disordered" evidence="2">
    <location>
        <begin position="49"/>
        <end position="91"/>
    </location>
</feature>
<feature type="region of interest" description="Disordered" evidence="2">
    <location>
        <begin position="735"/>
        <end position="841"/>
    </location>
</feature>
<accession>A0A081KFD6</accession>
<feature type="compositionally biased region" description="Polar residues" evidence="2">
    <location>
        <begin position="50"/>
        <end position="59"/>
    </location>
</feature>
<feature type="compositionally biased region" description="Polar residues" evidence="2">
    <location>
        <begin position="752"/>
        <end position="790"/>
    </location>
</feature>
<feature type="compositionally biased region" description="Basic and acidic residues" evidence="2">
    <location>
        <begin position="791"/>
        <end position="802"/>
    </location>
</feature>
<feature type="coiled-coil region" evidence="1">
    <location>
        <begin position="685"/>
        <end position="726"/>
    </location>
</feature>
<evidence type="ECO:0000256" key="1">
    <source>
        <dbReference type="SAM" id="Coils"/>
    </source>
</evidence>
<organism evidence="3 4">
    <name type="scientific">Endozoicomonas elysicola</name>
    <dbReference type="NCBI Taxonomy" id="305900"/>
    <lineage>
        <taxon>Bacteria</taxon>
        <taxon>Pseudomonadati</taxon>
        <taxon>Pseudomonadota</taxon>
        <taxon>Gammaproteobacteria</taxon>
        <taxon>Oceanospirillales</taxon>
        <taxon>Endozoicomonadaceae</taxon>
        <taxon>Endozoicomonas</taxon>
    </lineage>
</organism>
<proteinExistence type="predicted"/>
<reference evidence="3 4" key="1">
    <citation type="submission" date="2014-06" db="EMBL/GenBank/DDBJ databases">
        <title>Whole Genome Sequences of Three Symbiotic Endozoicomonas Bacteria.</title>
        <authorList>
            <person name="Neave M.J."/>
            <person name="Apprill A."/>
            <person name="Voolstra C.R."/>
        </authorList>
    </citation>
    <scope>NUCLEOTIDE SEQUENCE [LARGE SCALE GENOMIC DNA]</scope>
    <source>
        <strain evidence="3 4">DSM 22380</strain>
    </source>
</reference>
<feature type="compositionally biased region" description="Basic and acidic residues" evidence="2">
    <location>
        <begin position="740"/>
        <end position="751"/>
    </location>
</feature>
<dbReference type="EMBL" id="JOJP01000001">
    <property type="protein sequence ID" value="KEI72862.1"/>
    <property type="molecule type" value="Genomic_DNA"/>
</dbReference>
<feature type="region of interest" description="Disordered" evidence="2">
    <location>
        <begin position="10"/>
        <end position="29"/>
    </location>
</feature>
<feature type="compositionally biased region" description="Low complexity" evidence="2">
    <location>
        <begin position="18"/>
        <end position="29"/>
    </location>
</feature>
<dbReference type="AlphaFoldDB" id="A0A081KFD6"/>
<feature type="region of interest" description="Disordered" evidence="2">
    <location>
        <begin position="132"/>
        <end position="168"/>
    </location>
</feature>
<feature type="compositionally biased region" description="Polar residues" evidence="2">
    <location>
        <begin position="132"/>
        <end position="143"/>
    </location>
</feature>
<evidence type="ECO:0000256" key="2">
    <source>
        <dbReference type="SAM" id="MobiDB-lite"/>
    </source>
</evidence>
<keyword evidence="4" id="KW-1185">Reference proteome</keyword>
<feature type="compositionally biased region" description="Polar residues" evidence="2">
    <location>
        <begin position="818"/>
        <end position="833"/>
    </location>
</feature>
<sequence>MSIRYIQCQAMLPSTHEPAPQQTTTQKAQPLNADAKEFIPKSLCLLDQIHPSSTSSTPATIKKDKEEKSPETTAYKTQENHQSKHHSGAEIPRLIKVQDTTKQLFPAETIHSNRVVSSGLEQEVCLLDTSTDTPYTVQQSPSETKAPPTETSQESEEGQKSGTIRRETMTIVTTEQQPLPELPEAIQEQDQPQVKTARSICITSPTEGIPPTNSVNKKETDIGKKVSETTIQEITPEILIPPPAKLKGRLDQQIALLYCRGIRLPHYDETGLAANLALLADLGTPESCFTRKDTTQIKERSTTVEKLSEHIKDHPDFKKIVTDLKRFFQTMGDFGMVAQAFAQTPSAESLINQTMVLQFPFTNPHELSASLGPFLPPIHFLFCATESILIDLQSQSSRIKKPVKLSNLNVIRHLTNIIKILEFTFQSKLQQLTEALKSTENNDSYHKDILLHVKFIVQLVLTGTHCYGSSASDRETQAMIDMLDLFISHAHLAEQKKDEFPDLFFKFVELIVALIQEKKITDILAGLETIHEEKAKKTHDVYLKPFHIRHLNTQRLLLSAIQMAQRKASRPALVSSILLACSRSNLFSPRNTAIFDQPYINEYTETLLHLTTRLIHLLQEGPLLPFSSHRALAKAVKDKWLPSLSCNIPKLMGRKIPDKHNPQEILAGEWTLTAPFPANQNKELLDTLIMRLRELAKESEKANAAFANEKQNHDRIKAEVKELLDSWEADSTITGAPLDTARRTAENDDLRTNTSPPELSLKQTKGPTDNSSQNTSLSVETDQVKQPSDNVTERAPESRDTHPSSPTDIANKHPLHQLESSPQKHQKQALSTDSPRKFLPHQTCGEKINEKQRLKDLCLQAASNLPFPEMSKELESIDPLATRHPILRFWQCADIATRLLEVNKEGLAQLHVKICTINSLYNLTLLTLQHLPQNPPMRNAALLWLDTYFPNQELSESPLLLLSQGIEDSVIKKSTLCISNILQLLQHALWNGQYLFNAAQKLGHTQSQLASHFCVSSIDDLRQRFEHIIAALGMLTAFEATLTQPIFVCELFTAREHILDSLGLGPRDHRNIISKPPSQIKKDFRNAIAIINANKHFFEAHNASHGATLSIDSHQLRVQLTSFSEQFLTKKSISRSAS</sequence>
<comment type="caution">
    <text evidence="3">The sequence shown here is derived from an EMBL/GenBank/DDBJ whole genome shotgun (WGS) entry which is preliminary data.</text>
</comment>
<evidence type="ECO:0000313" key="3">
    <source>
        <dbReference type="EMBL" id="KEI72862.1"/>
    </source>
</evidence>
<protein>
    <submittedName>
        <fullName evidence="3">Uncharacterized protein</fullName>
    </submittedName>
</protein>
<name>A0A081KFD6_9GAMM</name>
<evidence type="ECO:0000313" key="4">
    <source>
        <dbReference type="Proteomes" id="UP000027997"/>
    </source>
</evidence>
<dbReference type="Proteomes" id="UP000027997">
    <property type="component" value="Unassembled WGS sequence"/>
</dbReference>
<keyword evidence="1" id="KW-0175">Coiled coil</keyword>
<dbReference type="RefSeq" id="WP_020581550.1">
    <property type="nucleotide sequence ID" value="NZ_JOJP01000001.1"/>
</dbReference>